<protein>
    <recommendedName>
        <fullName evidence="4">TLC domain-containing protein</fullName>
    </recommendedName>
</protein>
<feature type="transmembrane region" description="Helical" evidence="1">
    <location>
        <begin position="119"/>
        <end position="144"/>
    </location>
</feature>
<dbReference type="Gramene" id="TraesROB_scaffold_003469_01G000100.1">
    <property type="protein sequence ID" value="TraesROB_scaffold_003469_01G000100.1"/>
    <property type="gene ID" value="TraesROB_scaffold_003469_01G000100"/>
</dbReference>
<dbReference type="Gramene" id="TraesWEE_scaffold_028570_01G000100.1">
    <property type="protein sequence ID" value="TraesWEE_scaffold_028570_01G000100.1"/>
    <property type="gene ID" value="TraesWEE_scaffold_028570_01G000100"/>
</dbReference>
<dbReference type="EnsemblPlants" id="TraesCS1B02G152900.1">
    <property type="protein sequence ID" value="TraesCS1B02G152900.1"/>
    <property type="gene ID" value="TraesCS1B02G152900"/>
</dbReference>
<dbReference type="Proteomes" id="UP000019116">
    <property type="component" value="Chromosome 1B"/>
</dbReference>
<dbReference type="Gramene" id="TraesCS1B02G152900.1">
    <property type="protein sequence ID" value="TraesCS1B02G152900.1"/>
    <property type="gene ID" value="TraesCS1B02G152900"/>
</dbReference>
<dbReference type="Gramene" id="TraesCLE_scaffold_001052_01G000100.1">
    <property type="protein sequence ID" value="TraesCLE_scaffold_001052_01G000100.1"/>
    <property type="gene ID" value="TraesCLE_scaffold_001052_01G000100"/>
</dbReference>
<evidence type="ECO:0000313" key="2">
    <source>
        <dbReference type="EnsemblPlants" id="TraesCS1B02G152900.1"/>
    </source>
</evidence>
<dbReference type="OrthoDB" id="204175at2759"/>
<dbReference type="Gramene" id="TraesRN1B0100439400.1">
    <property type="protein sequence ID" value="TraesRN1B0100439400.1"/>
    <property type="gene ID" value="TraesRN1B0100439400"/>
</dbReference>
<dbReference type="AlphaFoldDB" id="A0A3B5YW28"/>
<keyword evidence="1" id="KW-0812">Transmembrane</keyword>
<feature type="transmembrane region" description="Helical" evidence="1">
    <location>
        <begin position="95"/>
        <end position="113"/>
    </location>
</feature>
<keyword evidence="1" id="KW-0472">Membrane</keyword>
<dbReference type="Gramene" id="TraesCS1B03G0436700.1">
    <property type="protein sequence ID" value="TraesCS1B03G0436700.1.CDS"/>
    <property type="gene ID" value="TraesCS1B03G0436700"/>
</dbReference>
<feature type="transmembrane region" description="Helical" evidence="1">
    <location>
        <begin position="36"/>
        <end position="60"/>
    </location>
</feature>
<evidence type="ECO:0000256" key="1">
    <source>
        <dbReference type="SAM" id="Phobius"/>
    </source>
</evidence>
<dbReference type="Gramene" id="TraesCAD_scaffold_001827_01G000100.1">
    <property type="protein sequence ID" value="TraesCAD_scaffold_001827_01G000100.1"/>
    <property type="gene ID" value="TraesCAD_scaffold_001827_01G000100"/>
</dbReference>
<proteinExistence type="predicted"/>
<dbReference type="STRING" id="4565.A0A3B5YW28"/>
<evidence type="ECO:0008006" key="4">
    <source>
        <dbReference type="Google" id="ProtNLM"/>
    </source>
</evidence>
<keyword evidence="1" id="KW-1133">Transmembrane helix</keyword>
<dbReference type="InterPro" id="IPR040327">
    <property type="entry name" value="At5g14285-like"/>
</dbReference>
<organism evidence="2">
    <name type="scientific">Triticum aestivum</name>
    <name type="common">Wheat</name>
    <dbReference type="NCBI Taxonomy" id="4565"/>
    <lineage>
        <taxon>Eukaryota</taxon>
        <taxon>Viridiplantae</taxon>
        <taxon>Streptophyta</taxon>
        <taxon>Embryophyta</taxon>
        <taxon>Tracheophyta</taxon>
        <taxon>Spermatophyta</taxon>
        <taxon>Magnoliopsida</taxon>
        <taxon>Liliopsida</taxon>
        <taxon>Poales</taxon>
        <taxon>Poaceae</taxon>
        <taxon>BOP clade</taxon>
        <taxon>Pooideae</taxon>
        <taxon>Triticodae</taxon>
        <taxon>Triticeae</taxon>
        <taxon>Triticinae</taxon>
        <taxon>Triticum</taxon>
    </lineage>
</organism>
<accession>A0A3B5YW28</accession>
<feature type="transmembrane region" description="Helical" evidence="1">
    <location>
        <begin position="6"/>
        <end position="24"/>
    </location>
</feature>
<evidence type="ECO:0000313" key="3">
    <source>
        <dbReference type="Proteomes" id="UP000019116"/>
    </source>
</evidence>
<dbReference type="PANTHER" id="PTHR31766">
    <property type="entry name" value="GLABROUS1 ENHANCER-BINDING PROTEIN-LIKE 2"/>
    <property type="match status" value="1"/>
</dbReference>
<keyword evidence="3" id="KW-1185">Reference proteome</keyword>
<sequence length="174" mass="20159">MYPAFLAMYAIIYCVGELSLFWRWEWRHRLDGASCLISLTHGSTDALAAIAHHVAMLFVFFTCRYVVHHGAYALLNVWTLIGIRRAEVPATASVYNTLSPAFYVLYTIVRGVVVDLIPWWVRISWIIVVSATIMVSNFWIWNLWKTLLKERKQSIGKKTHSRIIISGSICYYLW</sequence>
<reference evidence="2" key="2">
    <citation type="submission" date="2018-10" db="UniProtKB">
        <authorList>
            <consortium name="EnsemblPlants"/>
        </authorList>
    </citation>
    <scope>IDENTIFICATION</scope>
</reference>
<reference evidence="2" key="1">
    <citation type="submission" date="2018-08" db="EMBL/GenBank/DDBJ databases">
        <authorList>
            <person name="Rossello M."/>
        </authorList>
    </citation>
    <scope>NUCLEOTIDE SEQUENCE [LARGE SCALE GENOMIC DNA]</scope>
    <source>
        <strain evidence="2">cv. Chinese Spring</strain>
    </source>
</reference>
<dbReference type="PANTHER" id="PTHR31766:SF2">
    <property type="entry name" value="GLABROUS1 ENHANCER-BINDING PROTEIN-LIKE 2"/>
    <property type="match status" value="1"/>
</dbReference>
<name>A0A3B5YW28_WHEAT</name>